<dbReference type="AlphaFoldDB" id="A0A8H3ZXM7"/>
<dbReference type="GO" id="GO:0016747">
    <property type="term" value="F:acyltransferase activity, transferring groups other than amino-acyl groups"/>
    <property type="evidence" value="ECO:0007669"/>
    <property type="project" value="InterPro"/>
</dbReference>
<protein>
    <submittedName>
        <fullName evidence="4">Hard surface induced protein</fullName>
    </submittedName>
</protein>
<sequence>MTGYEDSNMVEAQARTPYASVAPDEMTADQFDEKDQQAVEVEEEIPLRDDNHVVGESLRLPTVPSRPLPFWIRYPKALLWCFVPSFLHPTDPTKPPKQLHPTAWLDGLRGIASFVVVCHHWSLVVYPIELHKGYLSDDKPMFIQLPIIRLAVSGYWAVCVFFVISGFALSYKPMKLLSQNRRADFAIAAASSAFRRYIRIFASPAVTTLVIALMTYAGWFQHGARPKTLIFPRLRPPVAGTLYGQLEHWFVKIVGFADPVSRNTRRGNNFPYDAALWTIPIEFDCSMVIFLAHVAFSRLRPGVRLFLHVFVSCYTLWFNMWEFFLFFAGLLLADLHFHFQPASGEFHEGEGGWNALPRWTNSLRRDSFARFQSMIAGSPTFSNFRSSIQSRRDSLSSSPSLPKFKKVIGISAFIFSLWLLSYPHLVNDAAATPGYRALTAITPKQYKSGDSLWIPLGAILLILTIDRVPSLQRMFNRPLIQYLGRISFMLYLVHNSMLWMYGWHTWQFMTSITGVATSWQYFWSVFWASCFFLPVVIVVADFFQRYVDSNAVAFAAWLEKKLIDKTA</sequence>
<feature type="transmembrane region" description="Helical" evidence="2">
    <location>
        <begin position="200"/>
        <end position="219"/>
    </location>
</feature>
<feature type="transmembrane region" description="Helical" evidence="2">
    <location>
        <begin position="407"/>
        <end position="425"/>
    </location>
</feature>
<feature type="transmembrane region" description="Helical" evidence="2">
    <location>
        <begin position="305"/>
        <end position="333"/>
    </location>
</feature>
<feature type="transmembrane region" description="Helical" evidence="2">
    <location>
        <begin position="521"/>
        <end position="543"/>
    </location>
</feature>
<dbReference type="Proteomes" id="UP000434172">
    <property type="component" value="Unassembled WGS sequence"/>
</dbReference>
<dbReference type="PANTHER" id="PTHR23028">
    <property type="entry name" value="ACETYLTRANSFERASE"/>
    <property type="match status" value="1"/>
</dbReference>
<dbReference type="Pfam" id="PF01757">
    <property type="entry name" value="Acyl_transf_3"/>
    <property type="match status" value="1"/>
</dbReference>
<keyword evidence="5" id="KW-1185">Reference proteome</keyword>
<feature type="domain" description="Acyltransferase 3" evidence="3">
    <location>
        <begin position="103"/>
        <end position="539"/>
    </location>
</feature>
<proteinExistence type="predicted"/>
<name>A0A8H3ZXM7_9PEZI</name>
<accession>A0A8H3ZXM7</accession>
<dbReference type="InterPro" id="IPR002656">
    <property type="entry name" value="Acyl_transf_3_dom"/>
</dbReference>
<dbReference type="InterPro" id="IPR050879">
    <property type="entry name" value="Acyltransferase_3"/>
</dbReference>
<gene>
    <name evidence="4" type="ORF">GQ607_000348</name>
</gene>
<evidence type="ECO:0000256" key="1">
    <source>
        <dbReference type="SAM" id="MobiDB-lite"/>
    </source>
</evidence>
<feature type="region of interest" description="Disordered" evidence="1">
    <location>
        <begin position="1"/>
        <end position="22"/>
    </location>
</feature>
<evidence type="ECO:0000313" key="5">
    <source>
        <dbReference type="Proteomes" id="UP000434172"/>
    </source>
</evidence>
<feature type="transmembrane region" description="Helical" evidence="2">
    <location>
        <begin position="148"/>
        <end position="171"/>
    </location>
</feature>
<evidence type="ECO:0000313" key="4">
    <source>
        <dbReference type="EMBL" id="KAF0332332.1"/>
    </source>
</evidence>
<dbReference type="PANTHER" id="PTHR23028:SF134">
    <property type="entry name" value="PUTATIVE (AFU_ORTHOLOGUE AFUA_4G08520)-RELATED"/>
    <property type="match status" value="1"/>
</dbReference>
<reference evidence="4 5" key="1">
    <citation type="submission" date="2019-12" db="EMBL/GenBank/DDBJ databases">
        <title>A genome sequence resource for the geographically widespread anthracnose pathogen Colletotrichum asianum.</title>
        <authorList>
            <person name="Meng Y."/>
        </authorList>
    </citation>
    <scope>NUCLEOTIDE SEQUENCE [LARGE SCALE GENOMIC DNA]</scope>
    <source>
        <strain evidence="4 5">ICMP 18580</strain>
    </source>
</reference>
<evidence type="ECO:0000259" key="3">
    <source>
        <dbReference type="Pfam" id="PF01757"/>
    </source>
</evidence>
<feature type="transmembrane region" description="Helical" evidence="2">
    <location>
        <begin position="482"/>
        <end position="501"/>
    </location>
</feature>
<keyword evidence="2" id="KW-1133">Transmembrane helix</keyword>
<comment type="caution">
    <text evidence="4">The sequence shown here is derived from an EMBL/GenBank/DDBJ whole genome shotgun (WGS) entry which is preliminary data.</text>
</comment>
<keyword evidence="2" id="KW-0812">Transmembrane</keyword>
<dbReference type="OrthoDB" id="5819582at2759"/>
<organism evidence="4 5">
    <name type="scientific">Colletotrichum asianum</name>
    <dbReference type="NCBI Taxonomy" id="702518"/>
    <lineage>
        <taxon>Eukaryota</taxon>
        <taxon>Fungi</taxon>
        <taxon>Dikarya</taxon>
        <taxon>Ascomycota</taxon>
        <taxon>Pezizomycotina</taxon>
        <taxon>Sordariomycetes</taxon>
        <taxon>Hypocreomycetidae</taxon>
        <taxon>Glomerellales</taxon>
        <taxon>Glomerellaceae</taxon>
        <taxon>Colletotrichum</taxon>
        <taxon>Colletotrichum gloeosporioides species complex</taxon>
    </lineage>
</organism>
<feature type="transmembrane region" description="Helical" evidence="2">
    <location>
        <begin position="274"/>
        <end position="296"/>
    </location>
</feature>
<evidence type="ECO:0000256" key="2">
    <source>
        <dbReference type="SAM" id="Phobius"/>
    </source>
</evidence>
<dbReference type="EMBL" id="WOWK01000001">
    <property type="protein sequence ID" value="KAF0332332.1"/>
    <property type="molecule type" value="Genomic_DNA"/>
</dbReference>
<keyword evidence="2" id="KW-0472">Membrane</keyword>